<feature type="region of interest" description="Disordered" evidence="1">
    <location>
        <begin position="178"/>
        <end position="216"/>
    </location>
</feature>
<dbReference type="Proteomes" id="UP000799776">
    <property type="component" value="Unassembled WGS sequence"/>
</dbReference>
<evidence type="ECO:0000313" key="2">
    <source>
        <dbReference type="EMBL" id="KAF2087662.1"/>
    </source>
</evidence>
<dbReference type="AlphaFoldDB" id="A0A9P4LX21"/>
<organism evidence="2 3">
    <name type="scientific">Saccharata proteae CBS 121410</name>
    <dbReference type="NCBI Taxonomy" id="1314787"/>
    <lineage>
        <taxon>Eukaryota</taxon>
        <taxon>Fungi</taxon>
        <taxon>Dikarya</taxon>
        <taxon>Ascomycota</taxon>
        <taxon>Pezizomycotina</taxon>
        <taxon>Dothideomycetes</taxon>
        <taxon>Dothideomycetes incertae sedis</taxon>
        <taxon>Botryosphaeriales</taxon>
        <taxon>Saccharataceae</taxon>
        <taxon>Saccharata</taxon>
    </lineage>
</organism>
<proteinExistence type="predicted"/>
<dbReference type="EMBL" id="ML978719">
    <property type="protein sequence ID" value="KAF2087662.1"/>
    <property type="molecule type" value="Genomic_DNA"/>
</dbReference>
<reference evidence="2" key="1">
    <citation type="journal article" date="2020" name="Stud. Mycol.">
        <title>101 Dothideomycetes genomes: a test case for predicting lifestyles and emergence of pathogens.</title>
        <authorList>
            <person name="Haridas S."/>
            <person name="Albert R."/>
            <person name="Binder M."/>
            <person name="Bloem J."/>
            <person name="Labutti K."/>
            <person name="Salamov A."/>
            <person name="Andreopoulos B."/>
            <person name="Baker S."/>
            <person name="Barry K."/>
            <person name="Bills G."/>
            <person name="Bluhm B."/>
            <person name="Cannon C."/>
            <person name="Castanera R."/>
            <person name="Culley D."/>
            <person name="Daum C."/>
            <person name="Ezra D."/>
            <person name="Gonzalez J."/>
            <person name="Henrissat B."/>
            <person name="Kuo A."/>
            <person name="Liang C."/>
            <person name="Lipzen A."/>
            <person name="Lutzoni F."/>
            <person name="Magnuson J."/>
            <person name="Mondo S."/>
            <person name="Nolan M."/>
            <person name="Ohm R."/>
            <person name="Pangilinan J."/>
            <person name="Park H.-J."/>
            <person name="Ramirez L."/>
            <person name="Alfaro M."/>
            <person name="Sun H."/>
            <person name="Tritt A."/>
            <person name="Yoshinaga Y."/>
            <person name="Zwiers L.-H."/>
            <person name="Turgeon B."/>
            <person name="Goodwin S."/>
            <person name="Spatafora J."/>
            <person name="Crous P."/>
            <person name="Grigoriev I."/>
        </authorList>
    </citation>
    <scope>NUCLEOTIDE SEQUENCE</scope>
    <source>
        <strain evidence="2">CBS 121410</strain>
    </source>
</reference>
<evidence type="ECO:0000256" key="1">
    <source>
        <dbReference type="SAM" id="MobiDB-lite"/>
    </source>
</evidence>
<accession>A0A9P4LX21</accession>
<feature type="compositionally biased region" description="Basic and acidic residues" evidence="1">
    <location>
        <begin position="196"/>
        <end position="207"/>
    </location>
</feature>
<evidence type="ECO:0000313" key="3">
    <source>
        <dbReference type="Proteomes" id="UP000799776"/>
    </source>
</evidence>
<sequence>MTNVAAAHSFPVSSTRTTAMISPNSLLGLALTAKEESVHDSNAFRPDPKDKPNSTGAPMPLTEAAPTPYKSRRTMSRGAALDKLGDHPTIPLCDYGYLKAVKIMEEQCANPIPVTQIQVVGSVIGPVQLKKLRLRSIRRINRRASSGNSLDQTTGFEFVSGEPGGGVTPAKKFALGRRRRRQTKVTSGKSIGLAKLAEKGQGRHQDLDNECTASPPNAYDTLVSDNQLRNLASLNAAETAATATTTAGLAANNGPAQHASLHVRWATTNRREGEQHPYEPEPATTTEKLHNDGSKKRGARLIRHKVSNMFLRAVKSTESLKQKIFGRFLSGRIVRKGMFRDLVESRREELSTIFFVIHITCHKNLTPPVTLQQVVRLTGKASYTRLVRLELMFMTEKLAYSRTEISMASETLKALTIE</sequence>
<comment type="caution">
    <text evidence="2">The sequence shown here is derived from an EMBL/GenBank/DDBJ whole genome shotgun (WGS) entry which is preliminary data.</text>
</comment>
<feature type="region of interest" description="Disordered" evidence="1">
    <location>
        <begin position="271"/>
        <end position="297"/>
    </location>
</feature>
<keyword evidence="3" id="KW-1185">Reference proteome</keyword>
<gene>
    <name evidence="2" type="ORF">K490DRAFT_56755</name>
</gene>
<feature type="region of interest" description="Disordered" evidence="1">
    <location>
        <begin position="38"/>
        <end position="74"/>
    </location>
</feature>
<protein>
    <submittedName>
        <fullName evidence="2">Uncharacterized protein</fullName>
    </submittedName>
</protein>
<name>A0A9P4LX21_9PEZI</name>